<proteinExistence type="predicted"/>
<gene>
    <name evidence="2" type="ordered locus">Echvi_2469</name>
</gene>
<feature type="region of interest" description="Disordered" evidence="1">
    <location>
        <begin position="1"/>
        <end position="20"/>
    </location>
</feature>
<reference evidence="3" key="1">
    <citation type="submission" date="2012-02" db="EMBL/GenBank/DDBJ databases">
        <title>The complete genome of Echinicola vietnamensis DSM 17526.</title>
        <authorList>
            <person name="Lucas S."/>
            <person name="Copeland A."/>
            <person name="Lapidus A."/>
            <person name="Glavina del Rio T."/>
            <person name="Dalin E."/>
            <person name="Tice H."/>
            <person name="Bruce D."/>
            <person name="Goodwin L."/>
            <person name="Pitluck S."/>
            <person name="Peters L."/>
            <person name="Ovchinnikova G."/>
            <person name="Teshima H."/>
            <person name="Kyrpides N."/>
            <person name="Mavromatis K."/>
            <person name="Ivanova N."/>
            <person name="Brettin T."/>
            <person name="Detter J.C."/>
            <person name="Han C."/>
            <person name="Larimer F."/>
            <person name="Land M."/>
            <person name="Hauser L."/>
            <person name="Markowitz V."/>
            <person name="Cheng J.-F."/>
            <person name="Hugenholtz P."/>
            <person name="Woyke T."/>
            <person name="Wu D."/>
            <person name="Brambilla E."/>
            <person name="Klenk H.-P."/>
            <person name="Eisen J.A."/>
        </authorList>
    </citation>
    <scope>NUCLEOTIDE SEQUENCE [LARGE SCALE GENOMIC DNA]</scope>
    <source>
        <strain evidence="3">DSM 17526 / LMG 23754 / KMM 6221</strain>
    </source>
</reference>
<dbReference type="KEGG" id="evi:Echvi_2469"/>
<dbReference type="HOGENOM" id="CLU_1313784_0_0_10"/>
<dbReference type="Proteomes" id="UP000010796">
    <property type="component" value="Chromosome"/>
</dbReference>
<feature type="compositionally biased region" description="Basic and acidic residues" evidence="1">
    <location>
        <begin position="1"/>
        <end position="10"/>
    </location>
</feature>
<evidence type="ECO:0000313" key="2">
    <source>
        <dbReference type="EMBL" id="AGA78716.1"/>
    </source>
</evidence>
<dbReference type="EMBL" id="CP003346">
    <property type="protein sequence ID" value="AGA78716.1"/>
    <property type="molecule type" value="Genomic_DNA"/>
</dbReference>
<dbReference type="AlphaFoldDB" id="L0G127"/>
<organism evidence="2 3">
    <name type="scientific">Echinicola vietnamensis (strain DSM 17526 / LMG 23754 / KMM 6221)</name>
    <dbReference type="NCBI Taxonomy" id="926556"/>
    <lineage>
        <taxon>Bacteria</taxon>
        <taxon>Pseudomonadati</taxon>
        <taxon>Bacteroidota</taxon>
        <taxon>Cytophagia</taxon>
        <taxon>Cytophagales</taxon>
        <taxon>Cyclobacteriaceae</taxon>
        <taxon>Echinicola</taxon>
    </lineage>
</organism>
<name>L0G127_ECHVK</name>
<protein>
    <submittedName>
        <fullName evidence="2">Uncharacterized protein</fullName>
    </submittedName>
</protein>
<evidence type="ECO:0000256" key="1">
    <source>
        <dbReference type="SAM" id="MobiDB-lite"/>
    </source>
</evidence>
<sequence>MRTYKCENHETSNANAETDESPQRVLLQIVANPQKNQLITILTKETMTAIASNHSISTQNNHIFSFQSVIRNKTTDQKSLSAYEWLSENEFVQLEGQGTFGFHNFEAANKQFQAIYFTLKGDLAAHYAFFRGIVLAGQPKEVYLENIHENRSFTLKFYKKNEAVAKEYLEKIFRIVNDEIRFKQVLRKVLINQEKHRLEEKLLFNELSH</sequence>
<accession>L0G127</accession>
<evidence type="ECO:0000313" key="3">
    <source>
        <dbReference type="Proteomes" id="UP000010796"/>
    </source>
</evidence>
<keyword evidence="3" id="KW-1185">Reference proteome</keyword>